<dbReference type="AlphaFoldDB" id="A0A095ET67"/>
<dbReference type="KEGG" id="cdeu:CNBG_5916"/>
<dbReference type="VEuPathDB" id="FungiDB:CNBG_5916"/>
<dbReference type="RefSeq" id="XP_062885621.1">
    <property type="nucleotide sequence ID" value="XM_063029756.1"/>
</dbReference>
<proteinExistence type="predicted"/>
<feature type="compositionally biased region" description="Basic and acidic residues" evidence="1">
    <location>
        <begin position="1"/>
        <end position="10"/>
    </location>
</feature>
<feature type="compositionally biased region" description="Basic and acidic residues" evidence="1">
    <location>
        <begin position="235"/>
        <end position="248"/>
    </location>
</feature>
<dbReference type="PANTHER" id="PTHR33324">
    <property type="entry name" value="EXPRESSED PROTEIN"/>
    <property type="match status" value="1"/>
</dbReference>
<name>A0A095ET67_CRYD2</name>
<evidence type="ECO:0000313" key="2">
    <source>
        <dbReference type="EMBL" id="KGB79978.1"/>
    </source>
</evidence>
<dbReference type="EMBL" id="CP025767">
    <property type="protein sequence ID" value="KGB79978.1"/>
    <property type="molecule type" value="Genomic_DNA"/>
</dbReference>
<dbReference type="OrthoDB" id="2572729at2759"/>
<feature type="compositionally biased region" description="Polar residues" evidence="1">
    <location>
        <begin position="12"/>
        <end position="28"/>
    </location>
</feature>
<evidence type="ECO:0000313" key="3">
    <source>
        <dbReference type="Proteomes" id="UP000029445"/>
    </source>
</evidence>
<dbReference type="GeneID" id="88182032"/>
<dbReference type="PANTHER" id="PTHR33324:SF2">
    <property type="entry name" value="MYB_SANT-LIKE DNA-BINDING DOMAIN-CONTAINING PROTEIN"/>
    <property type="match status" value="1"/>
</dbReference>
<keyword evidence="3" id="KW-1185">Reference proteome</keyword>
<reference evidence="2 3" key="2">
    <citation type="journal article" date="2018" name="Proc. Natl. Acad. Sci.">
        <title>RNAi is a critical determinant of centromere evolution in closely related fungi.</title>
        <authorList>
            <person name="Yadav V."/>
            <person name="Sun S."/>
            <person name="Billmyre R.B."/>
            <person name="Thimmappa B.C."/>
            <person name="Shea T."/>
            <person name="Lintner R."/>
            <person name="Bakkeren G."/>
            <person name="Cuomo C.A."/>
            <person name="Heitman J."/>
            <person name="Sanyal K."/>
        </authorList>
    </citation>
    <scope>NUCLEOTIDE SEQUENCE [LARGE SCALE GENOMIC DNA]</scope>
    <source>
        <strain evidence="2 3">R265</strain>
    </source>
</reference>
<evidence type="ECO:0000256" key="1">
    <source>
        <dbReference type="SAM" id="MobiDB-lite"/>
    </source>
</evidence>
<sequence length="367" mass="42403">MPATSQKEEGDQTPNGTQKRPRNANKQWATDIDDNGVSAERHVAIWLASTSQNERLANYHRWTIGHEKKDYLANQCHQYLVEKGCDSRRQVKGVFLKVNHIVDTFNRASMLGSGINGNAEEAEGSNLASQRNNICPFYEILAPVLVNRPPTAEHNSSPTLHRSLDPPNPERAASRAGVQRQNENLEDEPFNDDDDADEDDQGAMNVNIRDNGPRRQDGHVSDGADLEMDDVNAVNDRRNELARQKERNDDRRHLEKLVMLRRQHVNLMKYKREKLGFAHRKMDLQERNTKAKERNVELLEYKAKTKEFMVELQERKTKAKERMVELQIYEAKMRRWYNKMDLFIKCGKNWEEASALTGPEPDSIFNI</sequence>
<dbReference type="Proteomes" id="UP000029445">
    <property type="component" value="Chromosome 9"/>
</dbReference>
<organism evidence="2 3">
    <name type="scientific">Cryptococcus deuterogattii (strain R265)</name>
    <name type="common">Cryptococcus gattii VGII (strain R265)</name>
    <dbReference type="NCBI Taxonomy" id="294750"/>
    <lineage>
        <taxon>Eukaryota</taxon>
        <taxon>Fungi</taxon>
        <taxon>Dikarya</taxon>
        <taxon>Basidiomycota</taxon>
        <taxon>Agaricomycotina</taxon>
        <taxon>Tremellomycetes</taxon>
        <taxon>Tremellales</taxon>
        <taxon>Cryptococcaceae</taxon>
        <taxon>Cryptococcus</taxon>
        <taxon>Cryptococcus gattii species complex</taxon>
    </lineage>
</organism>
<reference evidence="2 3" key="1">
    <citation type="journal article" date="2011" name="MBio">
        <title>Genome variation in Cryptococcus gattii, an emerging pathogen of immunocompetent hosts.</title>
        <authorList>
            <person name="D'Souza C.A."/>
            <person name="Kronstad J.W."/>
            <person name="Taylor G."/>
            <person name="Warren R."/>
            <person name="Yuen M."/>
            <person name="Hu G."/>
            <person name="Jung W.H."/>
            <person name="Sham A."/>
            <person name="Kidd S.E."/>
            <person name="Tangen K."/>
            <person name="Lee N."/>
            <person name="Zeilmaker T."/>
            <person name="Sawkins J."/>
            <person name="McVicker G."/>
            <person name="Shah S."/>
            <person name="Gnerre S."/>
            <person name="Griggs A."/>
            <person name="Zeng Q."/>
            <person name="Bartlett K."/>
            <person name="Li W."/>
            <person name="Wang X."/>
            <person name="Heitman J."/>
            <person name="Stajich J.E."/>
            <person name="Fraser J.A."/>
            <person name="Meyer W."/>
            <person name="Carter D."/>
            <person name="Schein J."/>
            <person name="Krzywinski M."/>
            <person name="Kwon-Chung K.J."/>
            <person name="Varma A."/>
            <person name="Wang J."/>
            <person name="Brunham R."/>
            <person name="Fyfe M."/>
            <person name="Ouellette B.F."/>
            <person name="Siddiqui A."/>
            <person name="Marra M."/>
            <person name="Jones S."/>
            <person name="Holt R."/>
            <person name="Birren B.W."/>
            <person name="Galagan J.E."/>
            <person name="Cuomo C.A."/>
        </authorList>
    </citation>
    <scope>NUCLEOTIDE SEQUENCE [LARGE SCALE GENOMIC DNA]</scope>
    <source>
        <strain evidence="2 3">R265</strain>
    </source>
</reference>
<evidence type="ECO:0008006" key="4">
    <source>
        <dbReference type="Google" id="ProtNLM"/>
    </source>
</evidence>
<protein>
    <recommendedName>
        <fullName evidence="4">No apical meristem-associated C-terminal domain-containing protein</fullName>
    </recommendedName>
</protein>
<gene>
    <name evidence="2" type="ORF">CNBG_5916</name>
</gene>
<dbReference type="OMA" id="HERNDER"/>
<feature type="region of interest" description="Disordered" evidence="1">
    <location>
        <begin position="1"/>
        <end position="29"/>
    </location>
</feature>
<accession>A0A095ET67</accession>
<dbReference type="HOGENOM" id="CLU_064529_0_0_1"/>
<feature type="compositionally biased region" description="Basic and acidic residues" evidence="1">
    <location>
        <begin position="211"/>
        <end position="222"/>
    </location>
</feature>
<feature type="compositionally biased region" description="Acidic residues" evidence="1">
    <location>
        <begin position="184"/>
        <end position="201"/>
    </location>
</feature>
<feature type="region of interest" description="Disordered" evidence="1">
    <location>
        <begin position="149"/>
        <end position="248"/>
    </location>
</feature>